<sequence length="107" mass="11970">MNIIMPRMYDFKAAGANPPGSSTHHSYATTIDHNTLWIRLSWHRSYVPTLFFRAACIYLQDLLTRLLLCVATYQSVLRQCWEGICAALMLGHNGAAGDPTCSTHEAL</sequence>
<evidence type="ECO:0000313" key="2">
    <source>
        <dbReference type="Proteomes" id="UP000078397"/>
    </source>
</evidence>
<reference evidence="1 2" key="1">
    <citation type="journal article" date="2016" name="PLoS Pathog.">
        <title>Biosynthesis of antibiotic leucinostatins in bio-control fungus Purpureocillium lilacinum and their inhibition on phytophthora revealed by genome mining.</title>
        <authorList>
            <person name="Wang G."/>
            <person name="Liu Z."/>
            <person name="Lin R."/>
            <person name="Li E."/>
            <person name="Mao Z."/>
            <person name="Ling J."/>
            <person name="Yang Y."/>
            <person name="Yin W.B."/>
            <person name="Xie B."/>
        </authorList>
    </citation>
    <scope>NUCLEOTIDE SEQUENCE [LARGE SCALE GENOMIC DNA]</scope>
    <source>
        <strain evidence="1">170</strain>
    </source>
</reference>
<dbReference type="GeneID" id="33936495"/>
<name>A0A219AR82_METCM</name>
<dbReference type="KEGG" id="pchm:VFPPC_17544"/>
<gene>
    <name evidence="1" type="ORF">VFPPC_17544</name>
</gene>
<organism evidence="1 2">
    <name type="scientific">Pochonia chlamydosporia 170</name>
    <dbReference type="NCBI Taxonomy" id="1380566"/>
    <lineage>
        <taxon>Eukaryota</taxon>
        <taxon>Fungi</taxon>
        <taxon>Dikarya</taxon>
        <taxon>Ascomycota</taxon>
        <taxon>Pezizomycotina</taxon>
        <taxon>Sordariomycetes</taxon>
        <taxon>Hypocreomycetidae</taxon>
        <taxon>Hypocreales</taxon>
        <taxon>Clavicipitaceae</taxon>
        <taxon>Pochonia</taxon>
    </lineage>
</organism>
<evidence type="ECO:0000313" key="1">
    <source>
        <dbReference type="EMBL" id="OWT43293.1"/>
    </source>
</evidence>
<dbReference type="RefSeq" id="XP_022285729.1">
    <property type="nucleotide sequence ID" value="XM_022429244.1"/>
</dbReference>
<proteinExistence type="predicted"/>
<comment type="caution">
    <text evidence="1">The sequence shown here is derived from an EMBL/GenBank/DDBJ whole genome shotgun (WGS) entry which is preliminary data.</text>
</comment>
<dbReference type="Proteomes" id="UP000078397">
    <property type="component" value="Unassembled WGS sequence"/>
</dbReference>
<dbReference type="AlphaFoldDB" id="A0A219AR82"/>
<accession>A0A219AR82</accession>
<keyword evidence="2" id="KW-1185">Reference proteome</keyword>
<protein>
    <submittedName>
        <fullName evidence="1">Uncharacterized protein</fullName>
    </submittedName>
</protein>
<dbReference type="EMBL" id="LSBJ02000002">
    <property type="protein sequence ID" value="OWT43293.1"/>
    <property type="molecule type" value="Genomic_DNA"/>
</dbReference>